<gene>
    <name evidence="1" type="ORF">FA13DRAFT_100480</name>
</gene>
<reference evidence="1 2" key="1">
    <citation type="journal article" date="2019" name="Nat. Ecol. Evol.">
        <title>Megaphylogeny resolves global patterns of mushroom evolution.</title>
        <authorList>
            <person name="Varga T."/>
            <person name="Krizsan K."/>
            <person name="Foldi C."/>
            <person name="Dima B."/>
            <person name="Sanchez-Garcia M."/>
            <person name="Sanchez-Ramirez S."/>
            <person name="Szollosi G.J."/>
            <person name="Szarkandi J.G."/>
            <person name="Papp V."/>
            <person name="Albert L."/>
            <person name="Andreopoulos W."/>
            <person name="Angelini C."/>
            <person name="Antonin V."/>
            <person name="Barry K.W."/>
            <person name="Bougher N.L."/>
            <person name="Buchanan P."/>
            <person name="Buyck B."/>
            <person name="Bense V."/>
            <person name="Catcheside P."/>
            <person name="Chovatia M."/>
            <person name="Cooper J."/>
            <person name="Damon W."/>
            <person name="Desjardin D."/>
            <person name="Finy P."/>
            <person name="Geml J."/>
            <person name="Haridas S."/>
            <person name="Hughes K."/>
            <person name="Justo A."/>
            <person name="Karasinski D."/>
            <person name="Kautmanova I."/>
            <person name="Kiss B."/>
            <person name="Kocsube S."/>
            <person name="Kotiranta H."/>
            <person name="LaButti K.M."/>
            <person name="Lechner B.E."/>
            <person name="Liimatainen K."/>
            <person name="Lipzen A."/>
            <person name="Lukacs Z."/>
            <person name="Mihaltcheva S."/>
            <person name="Morgado L.N."/>
            <person name="Niskanen T."/>
            <person name="Noordeloos M.E."/>
            <person name="Ohm R.A."/>
            <person name="Ortiz-Santana B."/>
            <person name="Ovrebo C."/>
            <person name="Racz N."/>
            <person name="Riley R."/>
            <person name="Savchenko A."/>
            <person name="Shiryaev A."/>
            <person name="Soop K."/>
            <person name="Spirin V."/>
            <person name="Szebenyi C."/>
            <person name="Tomsovsky M."/>
            <person name="Tulloss R.E."/>
            <person name="Uehling J."/>
            <person name="Grigoriev I.V."/>
            <person name="Vagvolgyi C."/>
            <person name="Papp T."/>
            <person name="Martin F.M."/>
            <person name="Miettinen O."/>
            <person name="Hibbett D.S."/>
            <person name="Nagy L.G."/>
        </authorList>
    </citation>
    <scope>NUCLEOTIDE SEQUENCE [LARGE SCALE GENOMIC DNA]</scope>
    <source>
        <strain evidence="1 2">FP101781</strain>
    </source>
</reference>
<dbReference type="EMBL" id="QPFP01000109">
    <property type="protein sequence ID" value="TEB21487.1"/>
    <property type="molecule type" value="Genomic_DNA"/>
</dbReference>
<comment type="caution">
    <text evidence="1">The sequence shown here is derived from an EMBL/GenBank/DDBJ whole genome shotgun (WGS) entry which is preliminary data.</text>
</comment>
<dbReference type="Proteomes" id="UP000298030">
    <property type="component" value="Unassembled WGS sequence"/>
</dbReference>
<dbReference type="AlphaFoldDB" id="A0A4Y7SHX0"/>
<evidence type="ECO:0000313" key="2">
    <source>
        <dbReference type="Proteomes" id="UP000298030"/>
    </source>
</evidence>
<keyword evidence="2" id="KW-1185">Reference proteome</keyword>
<proteinExistence type="predicted"/>
<protein>
    <submittedName>
        <fullName evidence="1">Uncharacterized protein</fullName>
    </submittedName>
</protein>
<name>A0A4Y7SHX0_COPMI</name>
<sequence length="83" mass="9674">MVRATTSFLLFVQPVTMFGKFVKDIIRIQVEASYNPLMTLMRVIWESSYANKHPIIDMNDNMVSNFLPLWLAGKAFQLDENLY</sequence>
<accession>A0A4Y7SHX0</accession>
<organism evidence="1 2">
    <name type="scientific">Coprinellus micaceus</name>
    <name type="common">Glistening ink-cap mushroom</name>
    <name type="synonym">Coprinus micaceus</name>
    <dbReference type="NCBI Taxonomy" id="71717"/>
    <lineage>
        <taxon>Eukaryota</taxon>
        <taxon>Fungi</taxon>
        <taxon>Dikarya</taxon>
        <taxon>Basidiomycota</taxon>
        <taxon>Agaricomycotina</taxon>
        <taxon>Agaricomycetes</taxon>
        <taxon>Agaricomycetidae</taxon>
        <taxon>Agaricales</taxon>
        <taxon>Agaricineae</taxon>
        <taxon>Psathyrellaceae</taxon>
        <taxon>Coprinellus</taxon>
    </lineage>
</organism>
<evidence type="ECO:0000313" key="1">
    <source>
        <dbReference type="EMBL" id="TEB21487.1"/>
    </source>
</evidence>